<reference evidence="4" key="1">
    <citation type="journal article" date="2021" name="Nat. Commun.">
        <title>Genomic analyses provide insights into spinach domestication and the genetic basis of agronomic traits.</title>
        <authorList>
            <person name="Cai X."/>
            <person name="Sun X."/>
            <person name="Xu C."/>
            <person name="Sun H."/>
            <person name="Wang X."/>
            <person name="Ge C."/>
            <person name="Zhang Z."/>
            <person name="Wang Q."/>
            <person name="Fei Z."/>
            <person name="Jiao C."/>
            <person name="Wang Q."/>
        </authorList>
    </citation>
    <scope>NUCLEOTIDE SEQUENCE [LARGE SCALE GENOMIC DNA]</scope>
    <source>
        <strain evidence="4">cv. Varoflay</strain>
    </source>
</reference>
<feature type="region of interest" description="Disordered" evidence="2">
    <location>
        <begin position="312"/>
        <end position="331"/>
    </location>
</feature>
<evidence type="ECO:0000256" key="1">
    <source>
        <dbReference type="PROSITE-ProRule" id="PRU00047"/>
    </source>
</evidence>
<feature type="compositionally biased region" description="Basic and acidic residues" evidence="2">
    <location>
        <begin position="12"/>
        <end position="28"/>
    </location>
</feature>
<proteinExistence type="predicted"/>
<dbReference type="Proteomes" id="UP000813463">
    <property type="component" value="Chromosome 5"/>
</dbReference>
<dbReference type="InterPro" id="IPR040256">
    <property type="entry name" value="At4g02000-like"/>
</dbReference>
<feature type="compositionally biased region" description="Acidic residues" evidence="2">
    <location>
        <begin position="91"/>
        <end position="103"/>
    </location>
</feature>
<feature type="compositionally biased region" description="Basic and acidic residues" evidence="2">
    <location>
        <begin position="322"/>
        <end position="331"/>
    </location>
</feature>
<dbReference type="RefSeq" id="XP_056685894.1">
    <property type="nucleotide sequence ID" value="XM_056829916.1"/>
</dbReference>
<dbReference type="InterPro" id="IPR001878">
    <property type="entry name" value="Znf_CCHC"/>
</dbReference>
<name>A0ABM3QR88_SPIOL</name>
<feature type="region of interest" description="Disordered" evidence="2">
    <location>
        <begin position="1"/>
        <end position="74"/>
    </location>
</feature>
<feature type="compositionally biased region" description="Pro residues" evidence="2">
    <location>
        <begin position="58"/>
        <end position="70"/>
    </location>
</feature>
<evidence type="ECO:0000313" key="4">
    <source>
        <dbReference type="Proteomes" id="UP000813463"/>
    </source>
</evidence>
<keyword evidence="1" id="KW-0862">Zinc</keyword>
<dbReference type="PANTHER" id="PTHR31286:SF99">
    <property type="entry name" value="DUF4283 DOMAIN-CONTAINING PROTEIN"/>
    <property type="match status" value="1"/>
</dbReference>
<dbReference type="PROSITE" id="PS50158">
    <property type="entry name" value="ZF_CCHC"/>
    <property type="match status" value="1"/>
</dbReference>
<keyword evidence="1" id="KW-0863">Zinc-finger</keyword>
<dbReference type="Pfam" id="PF14111">
    <property type="entry name" value="DUF4283"/>
    <property type="match status" value="1"/>
</dbReference>
<evidence type="ECO:0000256" key="2">
    <source>
        <dbReference type="SAM" id="MobiDB-lite"/>
    </source>
</evidence>
<evidence type="ECO:0000313" key="5">
    <source>
        <dbReference type="RefSeq" id="XP_056685894.1"/>
    </source>
</evidence>
<organism evidence="4 5">
    <name type="scientific">Spinacia oleracea</name>
    <name type="common">Spinach</name>
    <dbReference type="NCBI Taxonomy" id="3562"/>
    <lineage>
        <taxon>Eukaryota</taxon>
        <taxon>Viridiplantae</taxon>
        <taxon>Streptophyta</taxon>
        <taxon>Embryophyta</taxon>
        <taxon>Tracheophyta</taxon>
        <taxon>Spermatophyta</taxon>
        <taxon>Magnoliopsida</taxon>
        <taxon>eudicotyledons</taxon>
        <taxon>Gunneridae</taxon>
        <taxon>Pentapetalae</taxon>
        <taxon>Caryophyllales</taxon>
        <taxon>Chenopodiaceae</taxon>
        <taxon>Chenopodioideae</taxon>
        <taxon>Anserineae</taxon>
        <taxon>Spinacia</taxon>
    </lineage>
</organism>
<feature type="region of interest" description="Disordered" evidence="2">
    <location>
        <begin position="90"/>
        <end position="112"/>
    </location>
</feature>
<gene>
    <name evidence="5" type="primary">LOC130461733</name>
</gene>
<feature type="region of interest" description="Disordered" evidence="2">
    <location>
        <begin position="344"/>
        <end position="393"/>
    </location>
</feature>
<sequence>MSNTQNTQNLAIHRETSSEERDQIDRSTKKSKRKITHLIFNQEPPNETTDPQRNPPKSTQPPPNGNPPPSKGVSFRDMVAMDQSLLRTNNFEDEDDLSDDDEQPENHVEDPKCPMILLSKEEKQRIRRPWKHALIIKMFDSKIGYMSLMKRLKKKWELNGGLVLTDIGHDYFIARFSNIGDYNHVLTQGPWMLDDNYLTIRKWIPNFIPDNSPMRHLTAWVRIPHLSVEYFDKEFLHKIGSKIGKVTRIDNNTALAQRGQFTRLSVELDLSKPLLSKFWLRGKIWQVQYEGLRMICFQCGKIGHQGENCSSHIEPSTVYNQKNRDEEDKQKDVIIQTVEEKDFGEWMMVKKPPPRRRIARPEKQQGETAKENPGKAANQEQSQGNQREKSGGSRFTILRAQNTDNITHNILNVQNQDNTVHNELHTISTNMETIDLGKSSQITNIGSQGNPFNIGKSNKNSSNYGQLWEVLRSGKKYGKRI</sequence>
<feature type="compositionally biased region" description="Basic and acidic residues" evidence="2">
    <location>
        <begin position="359"/>
        <end position="373"/>
    </location>
</feature>
<evidence type="ECO:0000259" key="3">
    <source>
        <dbReference type="PROSITE" id="PS50158"/>
    </source>
</evidence>
<keyword evidence="4" id="KW-1185">Reference proteome</keyword>
<dbReference type="InterPro" id="IPR025558">
    <property type="entry name" value="DUF4283"/>
</dbReference>
<keyword evidence="1" id="KW-0479">Metal-binding</keyword>
<feature type="compositionally biased region" description="Polar residues" evidence="2">
    <location>
        <begin position="1"/>
        <end position="10"/>
    </location>
</feature>
<reference evidence="5" key="2">
    <citation type="submission" date="2025-08" db="UniProtKB">
        <authorList>
            <consortium name="RefSeq"/>
        </authorList>
    </citation>
    <scope>IDENTIFICATION</scope>
    <source>
        <tissue evidence="5">Leaf</tissue>
    </source>
</reference>
<protein>
    <recommendedName>
        <fullName evidence="3">CCHC-type domain-containing protein</fullName>
    </recommendedName>
</protein>
<dbReference type="GeneID" id="130461733"/>
<feature type="compositionally biased region" description="Polar residues" evidence="2">
    <location>
        <begin position="312"/>
        <end position="321"/>
    </location>
</feature>
<accession>A0ABM3QR88</accession>
<feature type="domain" description="CCHC-type" evidence="3">
    <location>
        <begin position="296"/>
        <end position="309"/>
    </location>
</feature>
<dbReference type="PANTHER" id="PTHR31286">
    <property type="entry name" value="GLYCINE-RICH CELL WALL STRUCTURAL PROTEIN 1.8-LIKE"/>
    <property type="match status" value="1"/>
</dbReference>